<keyword evidence="7" id="KW-1185">Reference proteome</keyword>
<evidence type="ECO:0000256" key="3">
    <source>
        <dbReference type="NCBIfam" id="TIGR01900"/>
    </source>
</evidence>
<dbReference type="InterPro" id="IPR010174">
    <property type="entry name" value="Succinyl-DAP_deSuclase_DapE"/>
</dbReference>
<dbReference type="Gene3D" id="3.40.630.10">
    <property type="entry name" value="Zn peptidases"/>
    <property type="match status" value="1"/>
</dbReference>
<keyword evidence="1" id="KW-0479">Metal-binding</keyword>
<sequence>MPVDETSADRTSGTSSATSSDSAPGGASAPAAPLMLDLTAEITQLTEQVIACESVSGNETRLADAVESALLGLGGLRVHRDGDTVIARTETGADQRVVLAGHLDTVPLPSDPETRGTPGFRGTVPPQWVAADGADASADDGERPDGDVLYGRGATDMKGGVAVQLALAADVADRLRTMTAAQSLACDVTWVFYDHEEVEAAKSGLGRVLRSTPELLEADFAVLLEPTHGAVEGGCNGTCRLRVTVPGVAAHSGRAWKGRNAIHAAAPVLAALEAYEPRTVDVDGLAYREGLNAVSITGGIAGNVIPDACTVEINYRFAPDKTEAQAHDHVREVLRAAGVDEELIEVTDSSPGARPGLEHPAAEAFLAAVDGEPKPKYGWTDVARFSALGVPAVNFGPGDALLAHTDDEHVTAGDLRACLASMRRWLL</sequence>
<dbReference type="SUPFAM" id="SSF55031">
    <property type="entry name" value="Bacterial exopeptidase dimerisation domain"/>
    <property type="match status" value="1"/>
</dbReference>
<dbReference type="EC" id="3.5.1.18" evidence="3"/>
<keyword evidence="2" id="KW-0378">Hydrolase</keyword>
<dbReference type="NCBIfam" id="TIGR01900">
    <property type="entry name" value="dapE-gram_pos"/>
    <property type="match status" value="1"/>
</dbReference>
<evidence type="ECO:0000313" key="7">
    <source>
        <dbReference type="Proteomes" id="UP001500236"/>
    </source>
</evidence>
<accession>A0ABP6LQU4</accession>
<dbReference type="Pfam" id="PF01546">
    <property type="entry name" value="Peptidase_M20"/>
    <property type="match status" value="1"/>
</dbReference>
<dbReference type="PANTHER" id="PTHR43808">
    <property type="entry name" value="ACETYLORNITHINE DEACETYLASE"/>
    <property type="match status" value="1"/>
</dbReference>
<dbReference type="InterPro" id="IPR011650">
    <property type="entry name" value="Peptidase_M20_dimer"/>
</dbReference>
<dbReference type="InterPro" id="IPR050072">
    <property type="entry name" value="Peptidase_M20A"/>
</dbReference>
<dbReference type="Gene3D" id="3.30.70.360">
    <property type="match status" value="1"/>
</dbReference>
<evidence type="ECO:0000256" key="1">
    <source>
        <dbReference type="ARBA" id="ARBA00022723"/>
    </source>
</evidence>
<evidence type="ECO:0000256" key="2">
    <source>
        <dbReference type="ARBA" id="ARBA00022801"/>
    </source>
</evidence>
<organism evidence="6 7">
    <name type="scientific">Nesterenkonia aethiopica</name>
    <dbReference type="NCBI Taxonomy" id="269144"/>
    <lineage>
        <taxon>Bacteria</taxon>
        <taxon>Bacillati</taxon>
        <taxon>Actinomycetota</taxon>
        <taxon>Actinomycetes</taxon>
        <taxon>Micrococcales</taxon>
        <taxon>Micrococcaceae</taxon>
        <taxon>Nesterenkonia</taxon>
    </lineage>
</organism>
<dbReference type="InterPro" id="IPR002933">
    <property type="entry name" value="Peptidase_M20"/>
</dbReference>
<feature type="region of interest" description="Disordered" evidence="4">
    <location>
        <begin position="1"/>
        <end position="32"/>
    </location>
</feature>
<evidence type="ECO:0000256" key="4">
    <source>
        <dbReference type="SAM" id="MobiDB-lite"/>
    </source>
</evidence>
<comment type="caution">
    <text evidence="6">The sequence shown here is derived from an EMBL/GenBank/DDBJ whole genome shotgun (WGS) entry which is preliminary data.</text>
</comment>
<dbReference type="Pfam" id="PF07687">
    <property type="entry name" value="M20_dimer"/>
    <property type="match status" value="1"/>
</dbReference>
<dbReference type="Proteomes" id="UP001500236">
    <property type="component" value="Unassembled WGS sequence"/>
</dbReference>
<dbReference type="EMBL" id="BAAAVT010000001">
    <property type="protein sequence ID" value="GAA3049897.1"/>
    <property type="molecule type" value="Genomic_DNA"/>
</dbReference>
<dbReference type="InterPro" id="IPR036264">
    <property type="entry name" value="Bact_exopeptidase_dim_dom"/>
</dbReference>
<feature type="region of interest" description="Disordered" evidence="4">
    <location>
        <begin position="104"/>
        <end position="126"/>
    </location>
</feature>
<evidence type="ECO:0000259" key="5">
    <source>
        <dbReference type="Pfam" id="PF07687"/>
    </source>
</evidence>
<name>A0ABP6LQU4_9MICC</name>
<gene>
    <name evidence="6" type="primary">dapE</name>
    <name evidence="6" type="ORF">GCM10010529_00030</name>
</gene>
<dbReference type="SUPFAM" id="SSF53187">
    <property type="entry name" value="Zn-dependent exopeptidases"/>
    <property type="match status" value="1"/>
</dbReference>
<feature type="domain" description="Peptidase M20 dimerisation" evidence="5">
    <location>
        <begin position="237"/>
        <end position="339"/>
    </location>
</feature>
<dbReference type="PANTHER" id="PTHR43808:SF31">
    <property type="entry name" value="N-ACETYL-L-CITRULLINE DEACETYLASE"/>
    <property type="match status" value="1"/>
</dbReference>
<protein>
    <recommendedName>
        <fullName evidence="3">Succinyl-diaminopimelate desuccinylase</fullName>
        <ecNumber evidence="3">3.5.1.18</ecNumber>
    </recommendedName>
</protein>
<reference evidence="7" key="1">
    <citation type="journal article" date="2019" name="Int. J. Syst. Evol. Microbiol.">
        <title>The Global Catalogue of Microorganisms (GCM) 10K type strain sequencing project: providing services to taxonomists for standard genome sequencing and annotation.</title>
        <authorList>
            <consortium name="The Broad Institute Genomics Platform"/>
            <consortium name="The Broad Institute Genome Sequencing Center for Infectious Disease"/>
            <person name="Wu L."/>
            <person name="Ma J."/>
        </authorList>
    </citation>
    <scope>NUCLEOTIDE SEQUENCE [LARGE SCALE GENOMIC DNA]</scope>
    <source>
        <strain evidence="7">JCM 14309</strain>
    </source>
</reference>
<evidence type="ECO:0000313" key="6">
    <source>
        <dbReference type="EMBL" id="GAA3049897.1"/>
    </source>
</evidence>
<proteinExistence type="predicted"/>
<feature type="compositionally biased region" description="Low complexity" evidence="4">
    <location>
        <begin position="9"/>
        <end position="32"/>
    </location>
</feature>